<evidence type="ECO:0000313" key="5">
    <source>
        <dbReference type="Proteomes" id="UP000198931"/>
    </source>
</evidence>
<reference evidence="4 5" key="1">
    <citation type="submission" date="2016-10" db="EMBL/GenBank/DDBJ databases">
        <authorList>
            <person name="de Groot N.N."/>
        </authorList>
    </citation>
    <scope>NUCLEOTIDE SEQUENCE [LARGE SCALE GENOMIC DNA]</scope>
    <source>
        <strain evidence="4 5">DSM 26000</strain>
    </source>
</reference>
<dbReference type="Pfam" id="PF05175">
    <property type="entry name" value="MTS"/>
    <property type="match status" value="1"/>
</dbReference>
<dbReference type="InterPro" id="IPR002052">
    <property type="entry name" value="DNA_methylase_N6_adenine_CS"/>
</dbReference>
<sequence>MKPFQFKRFSILQDDEVFRVGTDAVLLGALSSAENHKNILEIGSGTGIISLMLAQRNLDAKIKAIDINKKASQLSAINFKNSPYFSRISAENMDFNDFKSENKFNLIICNPPYFEATPQSDKDEIARQKIHLNFSQLIENSAYHLNDNGIFSVIIPFDSAENFEIEALNNSLYLSKKINIFGRQDLKTKRVILEFKKEITLTEISEFIIEKSPRKFSDQYLEITKDFHLFK</sequence>
<dbReference type="GO" id="GO:0008170">
    <property type="term" value="F:N-methyltransferase activity"/>
    <property type="evidence" value="ECO:0007669"/>
    <property type="project" value="UniProtKB-ARBA"/>
</dbReference>
<dbReference type="STRING" id="1125876.SAMN05443292_2460"/>
<keyword evidence="2" id="KW-0949">S-adenosyl-L-methionine</keyword>
<dbReference type="PROSITE" id="PS00092">
    <property type="entry name" value="N6_MTASE"/>
    <property type="match status" value="1"/>
</dbReference>
<keyword evidence="5" id="KW-1185">Reference proteome</keyword>
<keyword evidence="1 4" id="KW-0489">Methyltransferase</keyword>
<name>A0A1I3HYR7_9FLAO</name>
<dbReference type="InterPro" id="IPR007848">
    <property type="entry name" value="Small_mtfrase_dom"/>
</dbReference>
<proteinExistence type="predicted"/>
<dbReference type="CDD" id="cd02440">
    <property type="entry name" value="AdoMet_MTases"/>
    <property type="match status" value="1"/>
</dbReference>
<dbReference type="GO" id="GO:0008757">
    <property type="term" value="F:S-adenosylmethionine-dependent methyltransferase activity"/>
    <property type="evidence" value="ECO:0007669"/>
    <property type="project" value="UniProtKB-ARBA"/>
</dbReference>
<protein>
    <submittedName>
        <fullName evidence="4">tRNA1Val (Adenine37-N6)-methyltransferase</fullName>
    </submittedName>
</protein>
<dbReference type="PANTHER" id="PTHR47739">
    <property type="entry name" value="TRNA1(VAL) (ADENINE(37)-N6)-METHYLTRANSFERASE"/>
    <property type="match status" value="1"/>
</dbReference>
<gene>
    <name evidence="4" type="ORF">SAMN05443292_2460</name>
</gene>
<keyword evidence="4" id="KW-0808">Transferase</keyword>
<evidence type="ECO:0000313" key="4">
    <source>
        <dbReference type="EMBL" id="SFI40753.1"/>
    </source>
</evidence>
<evidence type="ECO:0000256" key="2">
    <source>
        <dbReference type="ARBA" id="ARBA00022691"/>
    </source>
</evidence>
<dbReference type="InterPro" id="IPR050210">
    <property type="entry name" value="tRNA_Adenine-N(6)_MTase"/>
</dbReference>
<dbReference type="SUPFAM" id="SSF53335">
    <property type="entry name" value="S-adenosyl-L-methionine-dependent methyltransferases"/>
    <property type="match status" value="1"/>
</dbReference>
<dbReference type="InterPro" id="IPR029063">
    <property type="entry name" value="SAM-dependent_MTases_sf"/>
</dbReference>
<dbReference type="GO" id="GO:0003676">
    <property type="term" value="F:nucleic acid binding"/>
    <property type="evidence" value="ECO:0007669"/>
    <property type="project" value="InterPro"/>
</dbReference>
<dbReference type="Gene3D" id="3.40.50.150">
    <property type="entry name" value="Vaccinia Virus protein VP39"/>
    <property type="match status" value="1"/>
</dbReference>
<dbReference type="PANTHER" id="PTHR47739:SF1">
    <property type="entry name" value="TRNA1(VAL) (ADENINE(37)-N6)-METHYLTRANSFERASE"/>
    <property type="match status" value="1"/>
</dbReference>
<evidence type="ECO:0000259" key="3">
    <source>
        <dbReference type="Pfam" id="PF05175"/>
    </source>
</evidence>
<evidence type="ECO:0000256" key="1">
    <source>
        <dbReference type="ARBA" id="ARBA00022603"/>
    </source>
</evidence>
<dbReference type="AlphaFoldDB" id="A0A1I3HYR7"/>
<dbReference type="Proteomes" id="UP000198931">
    <property type="component" value="Unassembled WGS sequence"/>
</dbReference>
<dbReference type="OrthoDB" id="5383291at2"/>
<feature type="domain" description="Methyltransferase small" evidence="3">
    <location>
        <begin position="24"/>
        <end position="154"/>
    </location>
</feature>
<accession>A0A1I3HYR7</accession>
<organism evidence="4 5">
    <name type="scientific">Halpernia frigidisoli</name>
    <dbReference type="NCBI Taxonomy" id="1125876"/>
    <lineage>
        <taxon>Bacteria</taxon>
        <taxon>Pseudomonadati</taxon>
        <taxon>Bacteroidota</taxon>
        <taxon>Flavobacteriia</taxon>
        <taxon>Flavobacteriales</taxon>
        <taxon>Weeksellaceae</taxon>
        <taxon>Chryseobacterium group</taxon>
        <taxon>Halpernia</taxon>
    </lineage>
</organism>
<dbReference type="EMBL" id="FOQT01000004">
    <property type="protein sequence ID" value="SFI40753.1"/>
    <property type="molecule type" value="Genomic_DNA"/>
</dbReference>
<dbReference type="GO" id="GO:0032259">
    <property type="term" value="P:methylation"/>
    <property type="evidence" value="ECO:0007669"/>
    <property type="project" value="UniProtKB-KW"/>
</dbReference>
<dbReference type="RefSeq" id="WP_090081109.1">
    <property type="nucleotide sequence ID" value="NZ_FOQT01000004.1"/>
</dbReference>